<reference evidence="2" key="1">
    <citation type="journal article" date="2023" name="Hortic. Res.">
        <title>A chromosome-level phased genome enabling allele-level studies in sweet orange: a case study on citrus Huanglongbing tolerance.</title>
        <authorList>
            <person name="Wu B."/>
            <person name="Yu Q."/>
            <person name="Deng Z."/>
            <person name="Duan Y."/>
            <person name="Luo F."/>
            <person name="Gmitter F. Jr."/>
        </authorList>
    </citation>
    <scope>NUCLEOTIDE SEQUENCE [LARGE SCALE GENOMIC DNA]</scope>
    <source>
        <strain evidence="2">cv. Valencia</strain>
    </source>
</reference>
<evidence type="ECO:0000313" key="2">
    <source>
        <dbReference type="Proteomes" id="UP000829398"/>
    </source>
</evidence>
<sequence>MLFNLMSSVACFSLFHLYIVTSFLSLALFQVTISATAQAANSTKHHPKWIGPVGHRVITVDVNGSGEFKSVQAAVDSVPERNRMNVLIQISAGCYIEKVTVPVSKPYITFQGAGRDRTVIEWHDRACDRGANGQQLRTYQTASVTVFANYFSARNISFKDTLCDDAGRHYFKECYIEGSIDFIFGNGRSLYKDCELHSIATRFGSIAAHDRKSPDEKTGFAFVRCRVTGTGPLYVGRAMGQYSRIVYSFTYFDDLVAHGGWDDWDHISNKNKTAFFGVYKCWGPGAANVRGASWARELDYESAHPFLVKSFVNGRHWIAPSDA</sequence>
<evidence type="ECO:0000313" key="1">
    <source>
        <dbReference type="EMBL" id="KAH9777269.1"/>
    </source>
</evidence>
<protein>
    <submittedName>
        <fullName evidence="1">Pectinesterase 68</fullName>
    </submittedName>
</protein>
<proteinExistence type="predicted"/>
<keyword evidence="2" id="KW-1185">Reference proteome</keyword>
<accession>A0ACB8LUR7</accession>
<dbReference type="Proteomes" id="UP000829398">
    <property type="component" value="Chromosome 3"/>
</dbReference>
<comment type="caution">
    <text evidence="1">The sequence shown here is derived from an EMBL/GenBank/DDBJ whole genome shotgun (WGS) entry which is preliminary data.</text>
</comment>
<organism evidence="1 2">
    <name type="scientific">Citrus sinensis</name>
    <name type="common">Sweet orange</name>
    <name type="synonym">Citrus aurantium var. sinensis</name>
    <dbReference type="NCBI Taxonomy" id="2711"/>
    <lineage>
        <taxon>Eukaryota</taxon>
        <taxon>Viridiplantae</taxon>
        <taxon>Streptophyta</taxon>
        <taxon>Embryophyta</taxon>
        <taxon>Tracheophyta</taxon>
        <taxon>Spermatophyta</taxon>
        <taxon>Magnoliopsida</taxon>
        <taxon>eudicotyledons</taxon>
        <taxon>Gunneridae</taxon>
        <taxon>Pentapetalae</taxon>
        <taxon>rosids</taxon>
        <taxon>malvids</taxon>
        <taxon>Sapindales</taxon>
        <taxon>Rutaceae</taxon>
        <taxon>Aurantioideae</taxon>
        <taxon>Citrus</taxon>
    </lineage>
</organism>
<gene>
    <name evidence="1" type="ORF">KPL71_006957</name>
</gene>
<dbReference type="EMBL" id="CM039172">
    <property type="protein sequence ID" value="KAH9777269.1"/>
    <property type="molecule type" value="Genomic_DNA"/>
</dbReference>
<name>A0ACB8LUR7_CITSI</name>